<dbReference type="GeneID" id="101900490"/>
<dbReference type="RefSeq" id="XP_005182287.2">
    <property type="nucleotide sequence ID" value="XM_005182230.3"/>
</dbReference>
<evidence type="ECO:0000256" key="6">
    <source>
        <dbReference type="RuleBase" id="RU361235"/>
    </source>
</evidence>
<evidence type="ECO:0000313" key="10">
    <source>
        <dbReference type="RefSeq" id="XP_005182287.2"/>
    </source>
</evidence>
<evidence type="ECO:0000256" key="5">
    <source>
        <dbReference type="ARBA" id="ARBA00023180"/>
    </source>
</evidence>
<evidence type="ECO:0000256" key="4">
    <source>
        <dbReference type="ARBA" id="ARBA00023157"/>
    </source>
</evidence>
<keyword evidence="2" id="KW-0719">Serine esterase</keyword>
<dbReference type="Gene3D" id="3.40.50.1820">
    <property type="entry name" value="alpha/beta hydrolase"/>
    <property type="match status" value="1"/>
</dbReference>
<feature type="domain" description="Carboxylesterase type B" evidence="7">
    <location>
        <begin position="34"/>
        <end position="556"/>
    </location>
</feature>
<organism evidence="8">
    <name type="scientific">Musca domestica</name>
    <name type="common">House fly</name>
    <dbReference type="NCBI Taxonomy" id="7370"/>
    <lineage>
        <taxon>Eukaryota</taxon>
        <taxon>Metazoa</taxon>
        <taxon>Ecdysozoa</taxon>
        <taxon>Arthropoda</taxon>
        <taxon>Hexapoda</taxon>
        <taxon>Insecta</taxon>
        <taxon>Pterygota</taxon>
        <taxon>Neoptera</taxon>
        <taxon>Endopterygota</taxon>
        <taxon>Diptera</taxon>
        <taxon>Brachycera</taxon>
        <taxon>Muscomorpha</taxon>
        <taxon>Muscoidea</taxon>
        <taxon>Muscidae</taxon>
        <taxon>Musca</taxon>
    </lineage>
</organism>
<name>A0A1I8MFT8_MUSDO</name>
<dbReference type="Proteomes" id="UP001652621">
    <property type="component" value="Unplaced"/>
</dbReference>
<evidence type="ECO:0000256" key="3">
    <source>
        <dbReference type="ARBA" id="ARBA00022801"/>
    </source>
</evidence>
<dbReference type="PANTHER" id="PTHR43142:SF1">
    <property type="entry name" value="CARBOXYLIC ESTER HYDROLASE"/>
    <property type="match status" value="1"/>
</dbReference>
<keyword evidence="3 6" id="KW-0378">Hydrolase</keyword>
<dbReference type="GO" id="GO:0052689">
    <property type="term" value="F:carboxylic ester hydrolase activity"/>
    <property type="evidence" value="ECO:0007669"/>
    <property type="project" value="UniProtKB-KW"/>
</dbReference>
<keyword evidence="5" id="KW-0325">Glycoprotein</keyword>
<comment type="similarity">
    <text evidence="1 6">Belongs to the type-B carboxylesterase/lipase family.</text>
</comment>
<dbReference type="VEuPathDB" id="VectorBase:MDOA004462"/>
<protein>
    <recommendedName>
        <fullName evidence="6">Carboxylic ester hydrolase</fullName>
        <ecNumber evidence="6">3.1.1.-</ecNumber>
    </recommendedName>
</protein>
<evidence type="ECO:0000313" key="8">
    <source>
        <dbReference type="EnsemblMetazoa" id="MDOA004462-PA"/>
    </source>
</evidence>
<evidence type="ECO:0000256" key="2">
    <source>
        <dbReference type="ARBA" id="ARBA00022487"/>
    </source>
</evidence>
<dbReference type="EC" id="3.1.1.-" evidence="6"/>
<dbReference type="InterPro" id="IPR029058">
    <property type="entry name" value="AB_hydrolase_fold"/>
</dbReference>
<evidence type="ECO:0000259" key="7">
    <source>
        <dbReference type="Pfam" id="PF00135"/>
    </source>
</evidence>
<sequence length="596" mass="68447">MDYELSEQQKLHLKIRTLEFRIDQLQKRLNDEDVSIKVHTGKIRGSKRLTIYRKAYYSFERIPYALPPVGELRFRAPKPITAWKHVRDCTWHGPKAMQRNPMDPMTIEGSEDCLFLNVYTNNIKPIKLRPIMFWVHGGGFQFGEANCEQYGPDYFMMKDVVLITVQYRMGALGFLSLNDPGLHTPGNAGLKDLILALKWVKRNATSFGGNPECVTVFGESAGAAAVHYLMLCEHARGLFHRAILQSGTAVSDWAITDCTKRAYDLAKNAGYEGEYKERHILKYLLKLPADEILKAEAKCLQRNDRELFGFAPCIEPYFTAHTVICKPAEELMAHAWGNSIPLILGANSLEGLFFKRTALKNKDAILQLLETCAQYVPKAAAVRRESPECLDKGLKLRKIHIKGQRPTLDDFYEIITFAYYWHPIQKVIEARLKYARKTPTFLYRFDFRSDKLINPFRLMRSPDWDDADESGGKGDVKGVAHTDELAFLFSSILAEPMDRQSREYTCLKRMISMWTQFAEAGNPNSAKTPDNKWRSLHHRHNNEEAYKCLNIDDSLTFIDLPEMEKLKVWKGLYEMHRTMPERARAVDVIAFAQSSL</sequence>
<dbReference type="KEGG" id="mde:101900490"/>
<dbReference type="InterPro" id="IPR002018">
    <property type="entry name" value="CarbesteraseB"/>
</dbReference>
<dbReference type="PANTHER" id="PTHR43142">
    <property type="entry name" value="CARBOXYLIC ESTER HYDROLASE"/>
    <property type="match status" value="1"/>
</dbReference>
<dbReference type="STRING" id="7370.A0A1I8MFT8"/>
<dbReference type="InterPro" id="IPR019826">
    <property type="entry name" value="Carboxylesterase_B_AS"/>
</dbReference>
<dbReference type="eggNOG" id="KOG1516">
    <property type="taxonomic scope" value="Eukaryota"/>
</dbReference>
<gene>
    <name evidence="8" type="primary">101900490</name>
    <name evidence="10" type="synonym">LOC101900490</name>
</gene>
<dbReference type="ESTHER" id="musdo-t1phm7">
    <property type="family name" value="Carb_B_Arthropoda"/>
</dbReference>
<proteinExistence type="inferred from homology"/>
<dbReference type="AlphaFoldDB" id="A0A1I8MFT8"/>
<dbReference type="Pfam" id="PF00135">
    <property type="entry name" value="COesterase"/>
    <property type="match status" value="1"/>
</dbReference>
<dbReference type="EnsemblMetazoa" id="MDOA004462-RA">
    <property type="protein sequence ID" value="MDOA004462-PA"/>
    <property type="gene ID" value="MDOA004462"/>
</dbReference>
<dbReference type="SUPFAM" id="SSF53474">
    <property type="entry name" value="alpha/beta-Hydrolases"/>
    <property type="match status" value="1"/>
</dbReference>
<evidence type="ECO:0000313" key="9">
    <source>
        <dbReference type="Proteomes" id="UP001652621"/>
    </source>
</evidence>
<dbReference type="PROSITE" id="PS00122">
    <property type="entry name" value="CARBOXYLESTERASE_B_1"/>
    <property type="match status" value="1"/>
</dbReference>
<reference evidence="8" key="1">
    <citation type="submission" date="2020-05" db="UniProtKB">
        <authorList>
            <consortium name="EnsemblMetazoa"/>
        </authorList>
    </citation>
    <scope>IDENTIFICATION</scope>
    <source>
        <strain evidence="8">Aabys</strain>
    </source>
</reference>
<keyword evidence="4" id="KW-1015">Disulfide bond</keyword>
<dbReference type="VEuPathDB" id="VectorBase:MDOMA2_018115"/>
<accession>A0A1I8MFT8</accession>
<evidence type="ECO:0000256" key="1">
    <source>
        <dbReference type="ARBA" id="ARBA00005964"/>
    </source>
</evidence>
<dbReference type="OrthoDB" id="19653at2759"/>
<reference evidence="10" key="2">
    <citation type="submission" date="2025-04" db="UniProtKB">
        <authorList>
            <consortium name="RefSeq"/>
        </authorList>
    </citation>
    <scope>IDENTIFICATION</scope>
    <source>
        <strain evidence="10">Aabys</strain>
    </source>
</reference>
<keyword evidence="9" id="KW-1185">Reference proteome</keyword>